<keyword evidence="2" id="KW-1185">Reference proteome</keyword>
<organism evidence="1 2">
    <name type="scientific">Pistacia atlantica</name>
    <dbReference type="NCBI Taxonomy" id="434234"/>
    <lineage>
        <taxon>Eukaryota</taxon>
        <taxon>Viridiplantae</taxon>
        <taxon>Streptophyta</taxon>
        <taxon>Embryophyta</taxon>
        <taxon>Tracheophyta</taxon>
        <taxon>Spermatophyta</taxon>
        <taxon>Magnoliopsida</taxon>
        <taxon>eudicotyledons</taxon>
        <taxon>Gunneridae</taxon>
        <taxon>Pentapetalae</taxon>
        <taxon>rosids</taxon>
        <taxon>malvids</taxon>
        <taxon>Sapindales</taxon>
        <taxon>Anacardiaceae</taxon>
        <taxon>Pistacia</taxon>
    </lineage>
</organism>
<protein>
    <submittedName>
        <fullName evidence="1">Uncharacterized protein</fullName>
    </submittedName>
</protein>
<name>A0ACC1BM96_9ROSI</name>
<gene>
    <name evidence="1" type="ORF">Patl1_22223</name>
</gene>
<dbReference type="Proteomes" id="UP001164250">
    <property type="component" value="Chromosome 4"/>
</dbReference>
<comment type="caution">
    <text evidence="1">The sequence shown here is derived from an EMBL/GenBank/DDBJ whole genome shotgun (WGS) entry which is preliminary data.</text>
</comment>
<sequence length="72" mass="8350">MVRADHVKDSLLELTRNPSRLWPHEMAKSSDCINGVEYNPPPPYHHHQEHHRSIILLLLIIITKSTTFTITV</sequence>
<reference evidence="2" key="1">
    <citation type="journal article" date="2023" name="G3 (Bethesda)">
        <title>Genome assembly and association tests identify interacting loci associated with vigor, precocity, and sex in interspecific pistachio rootstocks.</title>
        <authorList>
            <person name="Palmer W."/>
            <person name="Jacygrad E."/>
            <person name="Sagayaradj S."/>
            <person name="Cavanaugh K."/>
            <person name="Han R."/>
            <person name="Bertier L."/>
            <person name="Beede B."/>
            <person name="Kafkas S."/>
            <person name="Golino D."/>
            <person name="Preece J."/>
            <person name="Michelmore R."/>
        </authorList>
    </citation>
    <scope>NUCLEOTIDE SEQUENCE [LARGE SCALE GENOMIC DNA]</scope>
</reference>
<evidence type="ECO:0000313" key="1">
    <source>
        <dbReference type="EMBL" id="KAJ0100075.1"/>
    </source>
</evidence>
<accession>A0ACC1BM96</accession>
<dbReference type="EMBL" id="CM047900">
    <property type="protein sequence ID" value="KAJ0100075.1"/>
    <property type="molecule type" value="Genomic_DNA"/>
</dbReference>
<evidence type="ECO:0000313" key="2">
    <source>
        <dbReference type="Proteomes" id="UP001164250"/>
    </source>
</evidence>
<proteinExistence type="predicted"/>